<feature type="region of interest" description="Disordered" evidence="10">
    <location>
        <begin position="163"/>
        <end position="219"/>
    </location>
</feature>
<dbReference type="PROSITE" id="PS01231">
    <property type="entry name" value="TRMA_2"/>
    <property type="match status" value="1"/>
</dbReference>
<dbReference type="EMBL" id="KV020168">
    <property type="protein sequence ID" value="KZV14853.1"/>
    <property type="molecule type" value="Genomic_DNA"/>
</dbReference>
<dbReference type="GO" id="GO:0046872">
    <property type="term" value="F:metal ion binding"/>
    <property type="evidence" value="ECO:0007669"/>
    <property type="project" value="UniProtKB-KW"/>
</dbReference>
<keyword evidence="1" id="KW-0411">Iron-sulfur</keyword>
<evidence type="ECO:0000256" key="9">
    <source>
        <dbReference type="PROSITE-ProRule" id="PRU10015"/>
    </source>
</evidence>
<dbReference type="OrthoDB" id="10250660at2759"/>
<evidence type="ECO:0000256" key="2">
    <source>
        <dbReference type="ARBA" id="ARBA00022552"/>
    </source>
</evidence>
<dbReference type="GO" id="GO:0070041">
    <property type="term" value="F:rRNA (uridine-C5-)-methyltransferase activity"/>
    <property type="evidence" value="ECO:0007669"/>
    <property type="project" value="TreeGrafter"/>
</dbReference>
<accession>A0A2Z7A144</accession>
<dbReference type="InterPro" id="IPR008309">
    <property type="entry name" value="YdbL"/>
</dbReference>
<keyword evidence="1" id="KW-0004">4Fe-4S</keyword>
<dbReference type="Gene3D" id="2.40.50.140">
    <property type="entry name" value="Nucleic acid-binding proteins"/>
    <property type="match status" value="1"/>
</dbReference>
<dbReference type="Pfam" id="PF07027">
    <property type="entry name" value="DUF1318"/>
    <property type="match status" value="1"/>
</dbReference>
<evidence type="ECO:0000259" key="11">
    <source>
        <dbReference type="PROSITE" id="PS50926"/>
    </source>
</evidence>
<dbReference type="GO" id="GO:0003723">
    <property type="term" value="F:RNA binding"/>
    <property type="evidence" value="ECO:0007669"/>
    <property type="project" value="InterPro"/>
</dbReference>
<keyword evidence="3 8" id="KW-0489">Methyltransferase</keyword>
<name>A0A2Z7A144_9LAMI</name>
<protein>
    <recommendedName>
        <fullName evidence="11">TRAM domain-containing protein</fullName>
    </recommendedName>
</protein>
<dbReference type="Proteomes" id="UP000250235">
    <property type="component" value="Unassembled WGS sequence"/>
</dbReference>
<keyword evidence="13" id="KW-1185">Reference proteome</keyword>
<feature type="compositionally biased region" description="Low complexity" evidence="10">
    <location>
        <begin position="1"/>
        <end position="11"/>
    </location>
</feature>
<feature type="active site" description="Nucleophile" evidence="8">
    <location>
        <position position="1339"/>
    </location>
</feature>
<dbReference type="GO" id="GO:0051539">
    <property type="term" value="F:4 iron, 4 sulfur cluster binding"/>
    <property type="evidence" value="ECO:0007669"/>
    <property type="project" value="UniProtKB-KW"/>
</dbReference>
<feature type="binding site" evidence="8">
    <location>
        <position position="1215"/>
    </location>
    <ligand>
        <name>S-adenosyl-L-methionine</name>
        <dbReference type="ChEBI" id="CHEBI:59789"/>
    </ligand>
</feature>
<evidence type="ECO:0000256" key="10">
    <source>
        <dbReference type="SAM" id="MobiDB-lite"/>
    </source>
</evidence>
<dbReference type="Pfam" id="PF01938">
    <property type="entry name" value="TRAM"/>
    <property type="match status" value="1"/>
</dbReference>
<evidence type="ECO:0000313" key="12">
    <source>
        <dbReference type="EMBL" id="KZV14853.1"/>
    </source>
</evidence>
<evidence type="ECO:0000256" key="3">
    <source>
        <dbReference type="ARBA" id="ARBA00022603"/>
    </source>
</evidence>
<feature type="region of interest" description="Disordered" evidence="10">
    <location>
        <begin position="1"/>
        <end position="80"/>
    </location>
</feature>
<dbReference type="SUPFAM" id="SSF50249">
    <property type="entry name" value="Nucleic acid-binding proteins"/>
    <property type="match status" value="1"/>
</dbReference>
<feature type="domain" description="TRAM" evidence="11">
    <location>
        <begin position="943"/>
        <end position="1001"/>
    </location>
</feature>
<dbReference type="GO" id="GO:0070475">
    <property type="term" value="P:rRNA base methylation"/>
    <property type="evidence" value="ECO:0007669"/>
    <property type="project" value="TreeGrafter"/>
</dbReference>
<dbReference type="SUPFAM" id="SSF53335">
    <property type="entry name" value="S-adenosyl-L-methionine-dependent methyltransferases"/>
    <property type="match status" value="1"/>
</dbReference>
<feature type="binding site" evidence="8">
    <location>
        <position position="1313"/>
    </location>
    <ligand>
        <name>S-adenosyl-L-methionine</name>
        <dbReference type="ChEBI" id="CHEBI:59789"/>
    </ligand>
</feature>
<dbReference type="PROSITE" id="PS01230">
    <property type="entry name" value="TRMA_1"/>
    <property type="match status" value="1"/>
</dbReference>
<dbReference type="InterPro" id="IPR030390">
    <property type="entry name" value="MeTrfase_TrmA_AS"/>
</dbReference>
<reference evidence="12 13" key="1">
    <citation type="journal article" date="2015" name="Proc. Natl. Acad. Sci. U.S.A.">
        <title>The resurrection genome of Boea hygrometrica: A blueprint for survival of dehydration.</title>
        <authorList>
            <person name="Xiao L."/>
            <person name="Yang G."/>
            <person name="Zhang L."/>
            <person name="Yang X."/>
            <person name="Zhao S."/>
            <person name="Ji Z."/>
            <person name="Zhou Q."/>
            <person name="Hu M."/>
            <person name="Wang Y."/>
            <person name="Chen M."/>
            <person name="Xu Y."/>
            <person name="Jin H."/>
            <person name="Xiao X."/>
            <person name="Hu G."/>
            <person name="Bao F."/>
            <person name="Hu Y."/>
            <person name="Wan P."/>
            <person name="Li L."/>
            <person name="Deng X."/>
            <person name="Kuang T."/>
            <person name="Xiang C."/>
            <person name="Zhu J.K."/>
            <person name="Oliver M.J."/>
            <person name="He Y."/>
        </authorList>
    </citation>
    <scope>NUCLEOTIDE SEQUENCE [LARGE SCALE GENOMIC DNA]</scope>
    <source>
        <strain evidence="13">cv. XS01</strain>
    </source>
</reference>
<dbReference type="PROSITE" id="PS50926">
    <property type="entry name" value="TRAM"/>
    <property type="match status" value="1"/>
</dbReference>
<dbReference type="InterPro" id="IPR010280">
    <property type="entry name" value="U5_MeTrfase_fam"/>
</dbReference>
<keyword evidence="4 8" id="KW-0808">Transferase</keyword>
<dbReference type="PANTHER" id="PTHR11061:SF49">
    <property type="entry name" value="23S RRNA (URACIL(1939)-C(5))-METHYLTRANSFERASE RLMD"/>
    <property type="match status" value="1"/>
</dbReference>
<organism evidence="12 13">
    <name type="scientific">Dorcoceras hygrometricum</name>
    <dbReference type="NCBI Taxonomy" id="472368"/>
    <lineage>
        <taxon>Eukaryota</taxon>
        <taxon>Viridiplantae</taxon>
        <taxon>Streptophyta</taxon>
        <taxon>Embryophyta</taxon>
        <taxon>Tracheophyta</taxon>
        <taxon>Spermatophyta</taxon>
        <taxon>Magnoliopsida</taxon>
        <taxon>eudicotyledons</taxon>
        <taxon>Gunneridae</taxon>
        <taxon>Pentapetalae</taxon>
        <taxon>asterids</taxon>
        <taxon>lamiids</taxon>
        <taxon>Lamiales</taxon>
        <taxon>Gesneriaceae</taxon>
        <taxon>Didymocarpoideae</taxon>
        <taxon>Trichosporeae</taxon>
        <taxon>Loxocarpinae</taxon>
        <taxon>Dorcoceras</taxon>
    </lineage>
</organism>
<dbReference type="NCBIfam" id="NF009639">
    <property type="entry name" value="PRK13168.1"/>
    <property type="match status" value="1"/>
</dbReference>
<proteinExistence type="inferred from homology"/>
<dbReference type="InterPro" id="IPR012340">
    <property type="entry name" value="NA-bd_OB-fold"/>
</dbReference>
<dbReference type="HAMAP" id="MF_01010">
    <property type="entry name" value="23SrRNA_methyltr_RlmD"/>
    <property type="match status" value="1"/>
</dbReference>
<dbReference type="InterPro" id="IPR030391">
    <property type="entry name" value="MeTrfase_TrmA_CS"/>
</dbReference>
<evidence type="ECO:0000256" key="7">
    <source>
        <dbReference type="ARBA" id="ARBA00023004"/>
    </source>
</evidence>
<keyword evidence="5 8" id="KW-0949">S-adenosyl-L-methionine</keyword>
<keyword evidence="7" id="KW-0408">Iron</keyword>
<comment type="similarity">
    <text evidence="8">Belongs to the class I-like SAM-binding methyltransferase superfamily. RNA M5U methyltransferase family.</text>
</comment>
<dbReference type="Gene3D" id="2.40.50.1070">
    <property type="match status" value="1"/>
</dbReference>
<evidence type="ECO:0000256" key="6">
    <source>
        <dbReference type="ARBA" id="ARBA00022723"/>
    </source>
</evidence>
<dbReference type="Pfam" id="PF05958">
    <property type="entry name" value="tRNA_U5-meth_tr"/>
    <property type="match status" value="1"/>
</dbReference>
<feature type="binding site" evidence="8">
    <location>
        <position position="1244"/>
    </location>
    <ligand>
        <name>S-adenosyl-L-methionine</name>
        <dbReference type="ChEBI" id="CHEBI:59789"/>
    </ligand>
</feature>
<keyword evidence="6" id="KW-0479">Metal-binding</keyword>
<evidence type="ECO:0000256" key="8">
    <source>
        <dbReference type="PROSITE-ProRule" id="PRU01024"/>
    </source>
</evidence>
<dbReference type="InterPro" id="IPR029063">
    <property type="entry name" value="SAM-dependent_MTases_sf"/>
</dbReference>
<dbReference type="FunFam" id="2.40.50.140:FF:000097">
    <property type="entry name" value="23S rRNA (uracil(1939)-C(5))-methyltransferase RlmD"/>
    <property type="match status" value="1"/>
</dbReference>
<evidence type="ECO:0000313" key="13">
    <source>
        <dbReference type="Proteomes" id="UP000250235"/>
    </source>
</evidence>
<feature type="compositionally biased region" description="Low complexity" evidence="10">
    <location>
        <begin position="19"/>
        <end position="42"/>
    </location>
</feature>
<dbReference type="PROSITE" id="PS51687">
    <property type="entry name" value="SAM_MT_RNA_M5U"/>
    <property type="match status" value="1"/>
</dbReference>
<feature type="binding site" evidence="8">
    <location>
        <position position="1265"/>
    </location>
    <ligand>
        <name>S-adenosyl-L-methionine</name>
        <dbReference type="ChEBI" id="CHEBI:59789"/>
    </ligand>
</feature>
<evidence type="ECO:0000256" key="5">
    <source>
        <dbReference type="ARBA" id="ARBA00022691"/>
    </source>
</evidence>
<sequence>MPDPRAWPARRGGARGTRRTGAPAAGATGAVPAAGAGPAAARRAGHPGGSRDNRHAVAAGRRPGPGRALPQRTGGAADRAAGRASGAVRCLRADAGAAGCRRTGGLDIAPFRARPAGSDRLRTAAPARSRWRGSIAGAGALPLRRGTGRAALRCRRAPCGARRRPAGIGWRPHAGPRWHGSPAPVDARSDPLPPGRRRTARVAGAGRRAAAPRRMRREERRQVSSACSVACTAPRNRARAGAASCVASRSRCCRRATSAPSIQSSGQFSLTGVGFDTPSGTLAGQGVDGRGRFGFDNSDGTARVSLQGSLGSGELLLGPLYAKLPGHPVQLDISAQALHGGVEFDRLRVSDADALQLDGALAFDARGNLQKLRLDHFHASFPAAYQRYGQAWLATLGLRDVRSAGRLSGSLDLRSDGLHAFAFDTDGLDLADGDGRFAVSGLHGGLDWSAQGDRPATTLGWRELQFYRIPNGEAQARWQSRKGTLALLQPLTVPVLKGQLRLASLDWRPAAAKGQRLATSLTVTGVDMAAFSHALGWPSFPGTLGGAIPSLRWVDDRFELEGGLAVNVFDGFVDVTHLSVQQPFGDAPVLTGDVSLSQLDLGAVTSVFDFGSITGRLDGSVDDLRLANWSPVAFKASLLASGGGRISQRAVNNLTAVGGGGVAGGLQGVMLKLFKTFGYKRIGLNCTLHGAVCEMGGLENEDGGYTIVEGSGLPHLEVIGHQTRVDWPTLLTCTILAMLAAVLVGCVTINVYFPEAAAQKAADQFIGTVLDGGGQAAPSAGKNVPARDNPPREQQPTAMLLDLLVPAAQASEVPNLRVQTPAVQAIHDRMRARFQNSLKALLDSGAVGFTRDGMVAMRDAAKVPLSERAQANAAVADENRDRAALYREIANANNHPEWEAQIRATFAQTWIEHARPGWYYQDASGGWLRKLAETPQTMSRSHSRAPAAELEADITDLAHDGRGVARVDGKAVFVAGALEGERVRLRIRKRHRHFDEAEVAEVLSRSPHRVEPKCPHFGQCGGCSLQHLDAAAQIAAKQRVLADSFARIGKVEPERWLPPLIDEPWGYRRKGRLSVRAVAKKGRVLVGFREEANPRYVADIRHCDVLHPALGSKIELIGDLVGAMDAAADIPQIEFAAGDDSVALVFRHMQPLSGRDREALTAFGKTHGFAIYLQPGGVSSVHPLWPEAPRLAFTLSPGGGAQDVELEFQPLDFVQVNAGMNRRMMARAMELLDPQPGDRVLDLFCGLGNFTLPIARRVAEVAGVEGEHGLVARAGDNAARNGIANARFHVANLFEDQRGTDWARQPWDKLLLDPPRAGADQVLAYLPHKATSRIVYVSCHPASLARDAGILVNQHGFRLSAAGVMDMFPHTAHVESIAVFVR</sequence>
<dbReference type="InterPro" id="IPR001566">
    <property type="entry name" value="23S_rRNA_MeTrfase_RlmD"/>
</dbReference>
<dbReference type="InterPro" id="IPR002792">
    <property type="entry name" value="TRAM_dom"/>
</dbReference>
<dbReference type="CDD" id="cd02440">
    <property type="entry name" value="AdoMet_MTases"/>
    <property type="match status" value="1"/>
</dbReference>
<gene>
    <name evidence="12" type="ORF">F511_08493</name>
</gene>
<dbReference type="PANTHER" id="PTHR11061">
    <property type="entry name" value="RNA M5U METHYLTRANSFERASE"/>
    <property type="match status" value="1"/>
</dbReference>
<evidence type="ECO:0000256" key="4">
    <source>
        <dbReference type="ARBA" id="ARBA00022679"/>
    </source>
</evidence>
<feature type="active site" evidence="9">
    <location>
        <position position="1339"/>
    </location>
</feature>
<dbReference type="NCBIfam" id="TIGR00479">
    <property type="entry name" value="rumA"/>
    <property type="match status" value="1"/>
</dbReference>
<evidence type="ECO:0000256" key="1">
    <source>
        <dbReference type="ARBA" id="ARBA00022485"/>
    </source>
</evidence>
<dbReference type="Gene3D" id="3.40.50.150">
    <property type="entry name" value="Vaccinia Virus protein VP39"/>
    <property type="match status" value="1"/>
</dbReference>
<keyword evidence="2" id="KW-0698">rRNA processing</keyword>